<reference evidence="1" key="1">
    <citation type="journal article" date="2023" name="Access Microbiol">
        <title>De-novo genome assembly for Akanthomyces muscarius, a biocontrol agent of insect agricultural pests.</title>
        <authorList>
            <person name="Erdos Z."/>
            <person name="Studholme D.J."/>
            <person name="Raymond B."/>
            <person name="Sharma M."/>
        </authorList>
    </citation>
    <scope>NUCLEOTIDE SEQUENCE</scope>
    <source>
        <strain evidence="1">Ve6</strain>
    </source>
</reference>
<sequence>MCGQCARPACGWGFCERPSRYILHVKMVNTMRGILVLGSLFFAPVLAGNCSKGLSYCGTALISRGYDQQRLVDALEKTGQAGYSGIISDSVYHCDDDSGSISFVTTCDVCKDGGAGNDDTCDTSKRTNCDARFTYCGSALASRTGYSPQVESALRQASQPTTSDFISKSLFKCKGDASGTVEFLSYCGTCADGGAGKSDSCANNSGDNCSSGIAYCGFNLLNKGGYHDRLSNALQGAFPDSAERDRNLGKSLFMCTGNGDVTALSTCNCLDGGAGRSDYCASPSCKKGVNYCGIALMKNRGAQRSTLADALSAAGQPTDNAHVENSVFTCEIDRQANKVKFLSFCGSDAAQCIDGGAASDHCEPKKCRIGIDYCGKTLLAKDSSYSSIIGDGQLKSLYRCNGAVDGGVEFIRDCAQDHDCIDGGKFSDYCTS</sequence>
<accession>A0A9W8Q861</accession>
<evidence type="ECO:0000313" key="2">
    <source>
        <dbReference type="Proteomes" id="UP001144673"/>
    </source>
</evidence>
<dbReference type="Proteomes" id="UP001144673">
    <property type="component" value="Chromosome 3"/>
</dbReference>
<organism evidence="1 2">
    <name type="scientific">Akanthomyces muscarius</name>
    <name type="common">Entomopathogenic fungus</name>
    <name type="synonym">Lecanicillium muscarium</name>
    <dbReference type="NCBI Taxonomy" id="2231603"/>
    <lineage>
        <taxon>Eukaryota</taxon>
        <taxon>Fungi</taxon>
        <taxon>Dikarya</taxon>
        <taxon>Ascomycota</taxon>
        <taxon>Pezizomycotina</taxon>
        <taxon>Sordariomycetes</taxon>
        <taxon>Hypocreomycetidae</taxon>
        <taxon>Hypocreales</taxon>
        <taxon>Cordycipitaceae</taxon>
        <taxon>Akanthomyces</taxon>
    </lineage>
</organism>
<dbReference type="RefSeq" id="XP_056050801.1">
    <property type="nucleotide sequence ID" value="XM_056193801.1"/>
</dbReference>
<comment type="caution">
    <text evidence="1">The sequence shown here is derived from an EMBL/GenBank/DDBJ whole genome shotgun (WGS) entry which is preliminary data.</text>
</comment>
<dbReference type="GeneID" id="80889521"/>
<keyword evidence="2" id="KW-1185">Reference proteome</keyword>
<proteinExistence type="predicted"/>
<name>A0A9W8Q861_AKAMU</name>
<protein>
    <submittedName>
        <fullName evidence="1">Uncharacterized protein</fullName>
    </submittedName>
</protein>
<evidence type="ECO:0000313" key="1">
    <source>
        <dbReference type="EMBL" id="KAJ4147860.1"/>
    </source>
</evidence>
<dbReference type="KEGG" id="amus:LMH87_002362"/>
<gene>
    <name evidence="1" type="ORF">LMH87_002362</name>
</gene>
<dbReference type="EMBL" id="JAJHUN010000010">
    <property type="protein sequence ID" value="KAJ4147860.1"/>
    <property type="molecule type" value="Genomic_DNA"/>
</dbReference>
<dbReference type="AlphaFoldDB" id="A0A9W8Q861"/>